<evidence type="ECO:0008006" key="3">
    <source>
        <dbReference type="Google" id="ProtNLM"/>
    </source>
</evidence>
<gene>
    <name evidence="1" type="ORF">Z518_06679</name>
</gene>
<organism evidence="1 2">
    <name type="scientific">Rhinocladiella mackenziei CBS 650.93</name>
    <dbReference type="NCBI Taxonomy" id="1442369"/>
    <lineage>
        <taxon>Eukaryota</taxon>
        <taxon>Fungi</taxon>
        <taxon>Dikarya</taxon>
        <taxon>Ascomycota</taxon>
        <taxon>Pezizomycotina</taxon>
        <taxon>Eurotiomycetes</taxon>
        <taxon>Chaetothyriomycetidae</taxon>
        <taxon>Chaetothyriales</taxon>
        <taxon>Herpotrichiellaceae</taxon>
        <taxon>Rhinocladiella</taxon>
    </lineage>
</organism>
<evidence type="ECO:0000313" key="2">
    <source>
        <dbReference type="Proteomes" id="UP000053617"/>
    </source>
</evidence>
<keyword evidence="2" id="KW-1185">Reference proteome</keyword>
<dbReference type="InterPro" id="IPR029058">
    <property type="entry name" value="AB_hydrolase_fold"/>
</dbReference>
<protein>
    <recommendedName>
        <fullName evidence="3">AB hydrolase-1 domain-containing protein</fullName>
    </recommendedName>
</protein>
<dbReference type="GeneID" id="25294750"/>
<dbReference type="HOGENOM" id="CLU_041682_1_0_1"/>
<accession>A0A0D2IBC2</accession>
<dbReference type="STRING" id="1442369.A0A0D2IBC2"/>
<sequence length="401" mass="44475">MNDRQHSASRHSLTRLALHLSKTTSKTTATAKTLSPEDFTAYIKDPRFNRTFKLPADPSRGRHKPFQVSYADFGFHREDASDDDGEEQVLLFFGPLMSSRLFHAAKDGLAKRYKVRIVNAERPGIGKTDSVPAERLLEVWREAIPALLNHLGIKHVSIGCHSGGTVFGLDFAVHYPQFLHPSRPYIAIAGPWVHPSQSGMLIWSLASSLPRSLIAQTDKMATFVNSTLGPALGVIAAVSGSVMQLWAQAKPTGREGPDVDLEEGMRDRVAESVFTGNVRGLGQETQVLLRNGVEKDGWSDWGDFDVLAPRLAEAVRGVGEARLKVDVFFAEKDNMIGDAGTKGNRWFEACWRDVDGVEFASETVKGSDHDRVWDLRWDVMERVFKTMAREARDGGERGMCL</sequence>
<dbReference type="RefSeq" id="XP_013270265.1">
    <property type="nucleotide sequence ID" value="XM_013414811.1"/>
</dbReference>
<dbReference type="Proteomes" id="UP000053617">
    <property type="component" value="Unassembled WGS sequence"/>
</dbReference>
<dbReference type="VEuPathDB" id="FungiDB:Z518_06679"/>
<proteinExistence type="predicted"/>
<dbReference type="OrthoDB" id="294702at2759"/>
<dbReference type="Gene3D" id="3.40.50.1820">
    <property type="entry name" value="alpha/beta hydrolase"/>
    <property type="match status" value="1"/>
</dbReference>
<dbReference type="AlphaFoldDB" id="A0A0D2IBC2"/>
<dbReference type="SUPFAM" id="SSF53474">
    <property type="entry name" value="alpha/beta-Hydrolases"/>
    <property type="match status" value="1"/>
</dbReference>
<dbReference type="EMBL" id="KN847479">
    <property type="protein sequence ID" value="KIX03129.1"/>
    <property type="molecule type" value="Genomic_DNA"/>
</dbReference>
<reference evidence="1 2" key="1">
    <citation type="submission" date="2015-01" db="EMBL/GenBank/DDBJ databases">
        <title>The Genome Sequence of Rhinocladiella mackenzie CBS 650.93.</title>
        <authorList>
            <consortium name="The Broad Institute Genomics Platform"/>
            <person name="Cuomo C."/>
            <person name="de Hoog S."/>
            <person name="Gorbushina A."/>
            <person name="Stielow B."/>
            <person name="Teixiera M."/>
            <person name="Abouelleil A."/>
            <person name="Chapman S.B."/>
            <person name="Priest M."/>
            <person name="Young S.K."/>
            <person name="Wortman J."/>
            <person name="Nusbaum C."/>
            <person name="Birren B."/>
        </authorList>
    </citation>
    <scope>NUCLEOTIDE SEQUENCE [LARGE SCALE GENOMIC DNA]</scope>
    <source>
        <strain evidence="1 2">CBS 650.93</strain>
    </source>
</reference>
<evidence type="ECO:0000313" key="1">
    <source>
        <dbReference type="EMBL" id="KIX03129.1"/>
    </source>
</evidence>
<name>A0A0D2IBC2_9EURO</name>